<organism evidence="2 3">
    <name type="scientific">Paenibacillus pectinilyticus</name>
    <dbReference type="NCBI Taxonomy" id="512399"/>
    <lineage>
        <taxon>Bacteria</taxon>
        <taxon>Bacillati</taxon>
        <taxon>Bacillota</taxon>
        <taxon>Bacilli</taxon>
        <taxon>Bacillales</taxon>
        <taxon>Paenibacillaceae</taxon>
        <taxon>Paenibacillus</taxon>
    </lineage>
</organism>
<dbReference type="OrthoDB" id="994504at2"/>
<dbReference type="InterPro" id="IPR027417">
    <property type="entry name" value="P-loop_NTPase"/>
</dbReference>
<comment type="caution">
    <text evidence="2">The sequence shown here is derived from an EMBL/GenBank/DDBJ whole genome shotgun (WGS) entry which is preliminary data.</text>
</comment>
<gene>
    <name evidence="2" type="ORF">A8709_25850</name>
</gene>
<dbReference type="RefSeq" id="WP_065853107.1">
    <property type="nucleotide sequence ID" value="NZ_LYPC01000020.1"/>
</dbReference>
<name>A0A1C1A137_9BACL</name>
<dbReference type="Gene3D" id="3.40.50.300">
    <property type="entry name" value="P-loop containing nucleotide triphosphate hydrolases"/>
    <property type="match status" value="1"/>
</dbReference>
<keyword evidence="3" id="KW-1185">Reference proteome</keyword>
<sequence>MKILSFRYCEIGSNWNLPEINLEMLTLLVGASGVGKTKILNAIENLKNLALGKESNRRIPAINWSIKFIENESTYIWSGETNIKKELEILYGNDEEKSNTSSIEFTYEKLVKVNHPDTLTIFERSISDINFLRDKIVPKVTTSKSYINIFSEEEHIAPIIKGFNSIYSFHFENERRVVLPSNIKRESEALSGLDEEKSAIALAALRESNMPILGKMYFAYRYFEEIFNKIKEDFIDIFEYIIDLRFHKDRDNKDNSEPWILQIKEENSDWIPSSEISSGMFKSLTFVGMNYLIPKNSVILIDEFENSLGINCIDLLPTNLNPDAQYLLTSHHPYIINKISMNQWKIVSRHSDQIVVKNASDYKIGHSKHEAFKQLINLTAYTEGREEA</sequence>
<evidence type="ECO:0000259" key="1">
    <source>
        <dbReference type="Pfam" id="PF13304"/>
    </source>
</evidence>
<dbReference type="Proteomes" id="UP000093309">
    <property type="component" value="Unassembled WGS sequence"/>
</dbReference>
<dbReference type="GO" id="GO:0005524">
    <property type="term" value="F:ATP binding"/>
    <property type="evidence" value="ECO:0007669"/>
    <property type="project" value="InterPro"/>
</dbReference>
<dbReference type="PANTHER" id="PTHR43581">
    <property type="entry name" value="ATP/GTP PHOSPHATASE"/>
    <property type="match status" value="1"/>
</dbReference>
<dbReference type="InterPro" id="IPR003959">
    <property type="entry name" value="ATPase_AAA_core"/>
</dbReference>
<dbReference type="SUPFAM" id="SSF52540">
    <property type="entry name" value="P-loop containing nucleoside triphosphate hydrolases"/>
    <property type="match status" value="1"/>
</dbReference>
<dbReference type="AlphaFoldDB" id="A0A1C1A137"/>
<dbReference type="STRING" id="512399.A8709_25850"/>
<dbReference type="GO" id="GO:0016887">
    <property type="term" value="F:ATP hydrolysis activity"/>
    <property type="evidence" value="ECO:0007669"/>
    <property type="project" value="InterPro"/>
</dbReference>
<protein>
    <recommendedName>
        <fullName evidence="1">ATPase AAA-type core domain-containing protein</fullName>
    </recommendedName>
</protein>
<evidence type="ECO:0000313" key="3">
    <source>
        <dbReference type="Proteomes" id="UP000093309"/>
    </source>
</evidence>
<proteinExistence type="predicted"/>
<accession>A0A1C1A137</accession>
<dbReference type="PANTHER" id="PTHR43581:SF4">
    <property type="entry name" value="ATP_GTP PHOSPHATASE"/>
    <property type="match status" value="1"/>
</dbReference>
<dbReference type="EMBL" id="LYPC01000020">
    <property type="protein sequence ID" value="OCT14256.1"/>
    <property type="molecule type" value="Genomic_DNA"/>
</dbReference>
<feature type="domain" description="ATPase AAA-type core" evidence="1">
    <location>
        <begin position="25"/>
        <end position="337"/>
    </location>
</feature>
<dbReference type="InterPro" id="IPR051396">
    <property type="entry name" value="Bact_Antivir_Def_Nuclease"/>
</dbReference>
<reference evidence="3" key="1">
    <citation type="submission" date="2016-05" db="EMBL/GenBank/DDBJ databases">
        <title>Paenibacillus oryzae. sp. nov., isolated from the rice root.</title>
        <authorList>
            <person name="Zhang J."/>
            <person name="Zhang X."/>
        </authorList>
    </citation>
    <scope>NUCLEOTIDE SEQUENCE [LARGE SCALE GENOMIC DNA]</scope>
    <source>
        <strain evidence="3">KCTC13222</strain>
    </source>
</reference>
<evidence type="ECO:0000313" key="2">
    <source>
        <dbReference type="EMBL" id="OCT14256.1"/>
    </source>
</evidence>
<dbReference type="Pfam" id="PF13304">
    <property type="entry name" value="AAA_21"/>
    <property type="match status" value="1"/>
</dbReference>